<reference evidence="2 3" key="1">
    <citation type="submission" date="2024-10" db="EMBL/GenBank/DDBJ databases">
        <title>The Natural Products Discovery Center: Release of the First 8490 Sequenced Strains for Exploring Actinobacteria Biosynthetic Diversity.</title>
        <authorList>
            <person name="Kalkreuter E."/>
            <person name="Kautsar S.A."/>
            <person name="Yang D."/>
            <person name="Bader C.D."/>
            <person name="Teijaro C.N."/>
            <person name="Fluegel L."/>
            <person name="Davis C.M."/>
            <person name="Simpson J.R."/>
            <person name="Lauterbach L."/>
            <person name="Steele A.D."/>
            <person name="Gui C."/>
            <person name="Meng S."/>
            <person name="Li G."/>
            <person name="Viehrig K."/>
            <person name="Ye F."/>
            <person name="Su P."/>
            <person name="Kiefer A.F."/>
            <person name="Nichols A."/>
            <person name="Cepeda A.J."/>
            <person name="Yan W."/>
            <person name="Fan B."/>
            <person name="Jiang Y."/>
            <person name="Adhikari A."/>
            <person name="Zheng C.-J."/>
            <person name="Schuster L."/>
            <person name="Cowan T.M."/>
            <person name="Smanski M.J."/>
            <person name="Chevrette M.G."/>
            <person name="De Carvalho L.P.S."/>
            <person name="Shen B."/>
        </authorList>
    </citation>
    <scope>NUCLEOTIDE SEQUENCE [LARGE SCALE GENOMIC DNA]</scope>
    <source>
        <strain evidence="2 3">NPDC019481</strain>
    </source>
</reference>
<organism evidence="2 3">
    <name type="scientific">Promicromonospora kroppenstedtii</name>
    <dbReference type="NCBI Taxonomy" id="440482"/>
    <lineage>
        <taxon>Bacteria</taxon>
        <taxon>Bacillati</taxon>
        <taxon>Actinomycetota</taxon>
        <taxon>Actinomycetes</taxon>
        <taxon>Micrococcales</taxon>
        <taxon>Promicromonosporaceae</taxon>
        <taxon>Promicromonospora</taxon>
    </lineage>
</organism>
<dbReference type="Pfam" id="PF13561">
    <property type="entry name" value="adh_short_C2"/>
    <property type="match status" value="1"/>
</dbReference>
<dbReference type="InterPro" id="IPR002347">
    <property type="entry name" value="SDR_fam"/>
</dbReference>
<dbReference type="PRINTS" id="PR00080">
    <property type="entry name" value="SDRFAMILY"/>
</dbReference>
<protein>
    <submittedName>
        <fullName evidence="2">SDR family NAD(P)-dependent oxidoreductase</fullName>
        <ecNumber evidence="2">1.1.1.-</ecNumber>
    </submittedName>
</protein>
<keyword evidence="2" id="KW-0560">Oxidoreductase</keyword>
<dbReference type="Proteomes" id="UP001611580">
    <property type="component" value="Unassembled WGS sequence"/>
</dbReference>
<comment type="similarity">
    <text evidence="1">Belongs to the short-chain dehydrogenases/reductases (SDR) family.</text>
</comment>
<dbReference type="Gene3D" id="3.40.50.720">
    <property type="entry name" value="NAD(P)-binding Rossmann-like Domain"/>
    <property type="match status" value="1"/>
</dbReference>
<dbReference type="GO" id="GO:0016491">
    <property type="term" value="F:oxidoreductase activity"/>
    <property type="evidence" value="ECO:0007669"/>
    <property type="project" value="UniProtKB-KW"/>
</dbReference>
<dbReference type="PRINTS" id="PR00081">
    <property type="entry name" value="GDHRDH"/>
</dbReference>
<gene>
    <name evidence="2" type="ORF">ACH47X_08125</name>
</gene>
<evidence type="ECO:0000313" key="3">
    <source>
        <dbReference type="Proteomes" id="UP001611580"/>
    </source>
</evidence>
<dbReference type="RefSeq" id="WP_397403128.1">
    <property type="nucleotide sequence ID" value="NZ_JBIRYI010000004.1"/>
</dbReference>
<comment type="caution">
    <text evidence="2">The sequence shown here is derived from an EMBL/GenBank/DDBJ whole genome shotgun (WGS) entry which is preliminary data.</text>
</comment>
<name>A0ABW7XHR1_9MICO</name>
<evidence type="ECO:0000313" key="2">
    <source>
        <dbReference type="EMBL" id="MFI2486861.1"/>
    </source>
</evidence>
<dbReference type="EMBL" id="JBIRYI010000004">
    <property type="protein sequence ID" value="MFI2486861.1"/>
    <property type="molecule type" value="Genomic_DNA"/>
</dbReference>
<sequence>MNSRRPVAIVTGAGSGIGTAIAVRLAPDYDLILTHLSDDAGFARVSTEADRHGAEVTTVTGDLTETATVDRLHGLVDEHHDRITVLVSNAGAYPRIPWAEHDADTFRRQVDVNLMTHAAVAHLASPALRTNEGGRIVAISSVLSQLGRVDLAGYIAAKAGLEGLVRALARELGPDEVTVNTVRLGSIEVPAEHAVVDDHEAMVVRQLARQAIRRRGAPEDVAGVVSFLLSDDAAFITGQCLTVDGGWHLS</sequence>
<dbReference type="InterPro" id="IPR050259">
    <property type="entry name" value="SDR"/>
</dbReference>
<keyword evidence="3" id="KW-1185">Reference proteome</keyword>
<dbReference type="PANTHER" id="PTHR42879:SF2">
    <property type="entry name" value="3-OXOACYL-[ACYL-CARRIER-PROTEIN] REDUCTASE FABG"/>
    <property type="match status" value="1"/>
</dbReference>
<dbReference type="EC" id="1.1.1.-" evidence="2"/>
<accession>A0ABW7XHR1</accession>
<dbReference type="InterPro" id="IPR036291">
    <property type="entry name" value="NAD(P)-bd_dom_sf"/>
</dbReference>
<dbReference type="CDD" id="cd05233">
    <property type="entry name" value="SDR_c"/>
    <property type="match status" value="1"/>
</dbReference>
<proteinExistence type="inferred from homology"/>
<dbReference type="PANTHER" id="PTHR42879">
    <property type="entry name" value="3-OXOACYL-(ACYL-CARRIER-PROTEIN) REDUCTASE"/>
    <property type="match status" value="1"/>
</dbReference>
<dbReference type="SUPFAM" id="SSF51735">
    <property type="entry name" value="NAD(P)-binding Rossmann-fold domains"/>
    <property type="match status" value="1"/>
</dbReference>
<evidence type="ECO:0000256" key="1">
    <source>
        <dbReference type="ARBA" id="ARBA00006484"/>
    </source>
</evidence>